<feature type="domain" description="Guanylate cyclase" evidence="1">
    <location>
        <begin position="7"/>
        <end position="128"/>
    </location>
</feature>
<sequence>MTAVHRTIAVVDVEGFGDDRRTNPVQVTVRKGLYEALRRAFDDTGIPWTQCYTEDRGDGVFILGPTDVPKSLFVESLPLALVKELRRHNAAQPEQARIRLRLALHAGEVVHDAHGVTGKALNLAFRLCDAPPLKAALAASPGLLAVISSEWFYEEVVRNSPAAEPASYRQVQVGVKETTTHGWICLPDHPYRAPEPAGAVPRQLPSGTPHFVGREQELARLDELVNGAAIVAINGAPGVGKTALAVHWGHRVRDQFPDGQLYIDLRGFDISGTVVQPVDAIRGFLDAFDVPPDRIPPTPEGQAALYRRVVARRRLLIVLDNARDVEQVRALLPGSSTCVVVVTSRNQLVDLITWEGARPVNLGEFAVLEAKALVVRRIGAHRVDAEPEALVHLIDRCARVPLAIAMMAARLELNPALTVRMLADELADEATRLDALDRLRSVFAASYQQLGPTAALVFRLLGLHPGSRISTPAVASLAGIPIAEAKAAMTELVHGHLVMEVTPGCFAFHDLLRSYAANEVNNTDTETIRRAAVHRLLDYYLHTGFAANSFTITAYHDVVVDDQPQPGVTVTLIQHAKQAKDWLADEYRTVLLLARLAHEFGFDIHAWKLPWAIGSFLEWNGHWHDLIAIRETMEAAIDRLHDDFAHERVHLMLGWMYSRVEECDEAHRHTRIALDYSRKAGDHFGEAACHFVLAMTYGLEQNQEQAFHHANQTLEYFERAQDGPWQARTHRLYAWACSRVERYQDAVDHCAQGLRLLRQSSGSHYEVAALEGLYGWALSRLGMHREAVDHYTNATVLYQELTDVHNEAEVLRRLGDTLFTAGDVAGARATWEKALALVDRPNLSDVERIQRRLTNRLEGWGDTVRHGA</sequence>
<proteinExistence type="predicted"/>
<name>A0A1W1ZQJ2_KIBAR</name>
<dbReference type="SMART" id="SM00028">
    <property type="entry name" value="TPR"/>
    <property type="match status" value="5"/>
</dbReference>
<dbReference type="PANTHER" id="PTHR47691">
    <property type="entry name" value="REGULATOR-RELATED"/>
    <property type="match status" value="1"/>
</dbReference>
<dbReference type="InterPro" id="IPR027417">
    <property type="entry name" value="P-loop_NTPase"/>
</dbReference>
<dbReference type="Gene3D" id="1.25.40.10">
    <property type="entry name" value="Tetratricopeptide repeat domain"/>
    <property type="match status" value="1"/>
</dbReference>
<organism evidence="2 3">
    <name type="scientific">Kibdelosporangium aridum</name>
    <dbReference type="NCBI Taxonomy" id="2030"/>
    <lineage>
        <taxon>Bacteria</taxon>
        <taxon>Bacillati</taxon>
        <taxon>Actinomycetota</taxon>
        <taxon>Actinomycetes</taxon>
        <taxon>Pseudonocardiales</taxon>
        <taxon>Pseudonocardiaceae</taxon>
        <taxon>Kibdelosporangium</taxon>
    </lineage>
</organism>
<dbReference type="InterPro" id="IPR001054">
    <property type="entry name" value="A/G_cyclase"/>
</dbReference>
<dbReference type="GO" id="GO:0035556">
    <property type="term" value="P:intracellular signal transduction"/>
    <property type="evidence" value="ECO:0007669"/>
    <property type="project" value="InterPro"/>
</dbReference>
<dbReference type="PANTHER" id="PTHR47691:SF3">
    <property type="entry name" value="HTH-TYPE TRANSCRIPTIONAL REGULATOR RV0890C-RELATED"/>
    <property type="match status" value="1"/>
</dbReference>
<dbReference type="PROSITE" id="PS50125">
    <property type="entry name" value="GUANYLATE_CYCLASE_2"/>
    <property type="match status" value="1"/>
</dbReference>
<dbReference type="Proteomes" id="UP000192674">
    <property type="component" value="Unassembled WGS sequence"/>
</dbReference>
<dbReference type="InterPro" id="IPR019734">
    <property type="entry name" value="TPR_rpt"/>
</dbReference>
<dbReference type="AlphaFoldDB" id="A0A1W1ZQJ2"/>
<dbReference type="SUPFAM" id="SSF55073">
    <property type="entry name" value="Nucleotide cyclase"/>
    <property type="match status" value="1"/>
</dbReference>
<gene>
    <name evidence="2" type="ORF">SAMN05661093_00271</name>
</gene>
<reference evidence="2 3" key="1">
    <citation type="submission" date="2017-04" db="EMBL/GenBank/DDBJ databases">
        <authorList>
            <person name="Afonso C.L."/>
            <person name="Miller P.J."/>
            <person name="Scott M.A."/>
            <person name="Spackman E."/>
            <person name="Goraichik I."/>
            <person name="Dimitrov K.M."/>
            <person name="Suarez D.L."/>
            <person name="Swayne D.E."/>
        </authorList>
    </citation>
    <scope>NUCLEOTIDE SEQUENCE [LARGE SCALE GENOMIC DNA]</scope>
    <source>
        <strain evidence="2 3">DSM 43828</strain>
    </source>
</reference>
<dbReference type="InterPro" id="IPR011990">
    <property type="entry name" value="TPR-like_helical_dom_sf"/>
</dbReference>
<dbReference type="RefSeq" id="WP_084424221.1">
    <property type="nucleotide sequence ID" value="NZ_FWXV01000001.1"/>
</dbReference>
<dbReference type="SUPFAM" id="SSF48452">
    <property type="entry name" value="TPR-like"/>
    <property type="match status" value="1"/>
</dbReference>
<evidence type="ECO:0000313" key="3">
    <source>
        <dbReference type="Proteomes" id="UP000192674"/>
    </source>
</evidence>
<dbReference type="GO" id="GO:0004016">
    <property type="term" value="F:adenylate cyclase activity"/>
    <property type="evidence" value="ECO:0007669"/>
    <property type="project" value="UniProtKB-ARBA"/>
</dbReference>
<protein>
    <submittedName>
        <fullName evidence="2">Tetratricopeptide repeat-containing protein</fullName>
    </submittedName>
</protein>
<dbReference type="InterPro" id="IPR029787">
    <property type="entry name" value="Nucleotide_cyclase"/>
</dbReference>
<dbReference type="GO" id="GO:0009190">
    <property type="term" value="P:cyclic nucleotide biosynthetic process"/>
    <property type="evidence" value="ECO:0007669"/>
    <property type="project" value="InterPro"/>
</dbReference>
<dbReference type="SUPFAM" id="SSF52540">
    <property type="entry name" value="P-loop containing nucleoside triphosphate hydrolases"/>
    <property type="match status" value="1"/>
</dbReference>
<dbReference type="EMBL" id="FWXV01000001">
    <property type="protein sequence ID" value="SMC50689.1"/>
    <property type="molecule type" value="Genomic_DNA"/>
</dbReference>
<dbReference type="Gene3D" id="3.30.70.1230">
    <property type="entry name" value="Nucleotide cyclase"/>
    <property type="match status" value="1"/>
</dbReference>
<evidence type="ECO:0000259" key="1">
    <source>
        <dbReference type="PROSITE" id="PS50125"/>
    </source>
</evidence>
<evidence type="ECO:0000313" key="2">
    <source>
        <dbReference type="EMBL" id="SMC50689.1"/>
    </source>
</evidence>
<accession>A0A1W1ZQJ2</accession>
<dbReference type="Gene3D" id="3.40.50.300">
    <property type="entry name" value="P-loop containing nucleotide triphosphate hydrolases"/>
    <property type="match status" value="1"/>
</dbReference>
<dbReference type="PRINTS" id="PR00364">
    <property type="entry name" value="DISEASERSIST"/>
</dbReference>
<dbReference type="OrthoDB" id="3275754at2"/>
<keyword evidence="3" id="KW-1185">Reference proteome</keyword>
<dbReference type="GO" id="GO:0043531">
    <property type="term" value="F:ADP binding"/>
    <property type="evidence" value="ECO:0007669"/>
    <property type="project" value="InterPro"/>
</dbReference>